<dbReference type="EMBL" id="QXGI01000001">
    <property type="protein sequence ID" value="RSX49779.1"/>
    <property type="molecule type" value="Genomic_DNA"/>
</dbReference>
<proteinExistence type="predicted"/>
<evidence type="ECO:0000313" key="2">
    <source>
        <dbReference type="EMBL" id="RSX49779.1"/>
    </source>
</evidence>
<dbReference type="AlphaFoldDB" id="A0A430FAD5"/>
<dbReference type="Proteomes" id="UP000288052">
    <property type="component" value="Unassembled WGS sequence"/>
</dbReference>
<evidence type="ECO:0000256" key="1">
    <source>
        <dbReference type="SAM" id="MobiDB-lite"/>
    </source>
</evidence>
<dbReference type="RefSeq" id="WP_164518359.1">
    <property type="nucleotide sequence ID" value="NZ_QXGI01000001.1"/>
</dbReference>
<sequence>MTGEPSGHADPGTATTGTKRPVRTADLADIGAQCDITGGLGSVAYQRLLRDDRERAGS</sequence>
<accession>A0A430FAD5</accession>
<comment type="caution">
    <text evidence="2">The sequence shown here is derived from an EMBL/GenBank/DDBJ whole genome shotgun (WGS) entry which is preliminary data.</text>
</comment>
<reference evidence="2 3" key="1">
    <citation type="submission" date="2018-09" db="EMBL/GenBank/DDBJ databases">
        <title>Characterization of the phylogenetic diversity of five novel species belonging to the genus Bifidobacterium.</title>
        <authorList>
            <person name="Lugli G.A."/>
            <person name="Duranti S."/>
            <person name="Milani C."/>
        </authorList>
    </citation>
    <scope>NUCLEOTIDE SEQUENCE [LARGE SCALE GENOMIC DNA]</scope>
    <source>
        <strain evidence="2 3">2020B</strain>
    </source>
</reference>
<evidence type="ECO:0000313" key="3">
    <source>
        <dbReference type="Proteomes" id="UP000288052"/>
    </source>
</evidence>
<organism evidence="2 3">
    <name type="scientific">Bifidobacterium castoris</name>
    <dbReference type="NCBI Taxonomy" id="2306972"/>
    <lineage>
        <taxon>Bacteria</taxon>
        <taxon>Bacillati</taxon>
        <taxon>Actinomycetota</taxon>
        <taxon>Actinomycetes</taxon>
        <taxon>Bifidobacteriales</taxon>
        <taxon>Bifidobacteriaceae</taxon>
        <taxon>Bifidobacterium</taxon>
    </lineage>
</organism>
<keyword evidence="3" id="KW-1185">Reference proteome</keyword>
<gene>
    <name evidence="2" type="ORF">D2E22_0240</name>
</gene>
<protein>
    <submittedName>
        <fullName evidence="2">Uncharacterized protein</fullName>
    </submittedName>
</protein>
<name>A0A430FAD5_9BIFI</name>
<feature type="region of interest" description="Disordered" evidence="1">
    <location>
        <begin position="1"/>
        <end position="22"/>
    </location>
</feature>